<dbReference type="FunFam" id="2.102.10.10:FF:000021">
    <property type="entry name" value="Ferredoxin, Rieske superfamily"/>
    <property type="match status" value="1"/>
</dbReference>
<protein>
    <submittedName>
        <fullName evidence="6">Rieske (2Fe-2S) domain protein</fullName>
    </submittedName>
</protein>
<dbReference type="GO" id="GO:0051537">
    <property type="term" value="F:2 iron, 2 sulfur cluster binding"/>
    <property type="evidence" value="ECO:0007669"/>
    <property type="project" value="UniProtKB-KW"/>
</dbReference>
<dbReference type="SUPFAM" id="SSF50022">
    <property type="entry name" value="ISP domain"/>
    <property type="match status" value="1"/>
</dbReference>
<dbReference type="PANTHER" id="PTHR21496">
    <property type="entry name" value="FERREDOXIN-RELATED"/>
    <property type="match status" value="1"/>
</dbReference>
<dbReference type="KEGG" id="gur:Gura_0303"/>
<sequence>MIFAAKVSEVPPWGKKVVSINGQEILLVNAKGIIYACETECPHQGAPLSGALVKDAEHLSCQRHGYRFNLKTGACADFPEYTLKVYPVQVQGDDIMVDLG</sequence>
<keyword evidence="2" id="KW-0479">Metal-binding</keyword>
<feature type="domain" description="Rieske" evidence="5">
    <location>
        <begin position="2"/>
        <end position="97"/>
    </location>
</feature>
<dbReference type="PANTHER" id="PTHR21496:SF23">
    <property type="entry name" value="3-PHENYLPROPIONATE_CINNAMIC ACID DIOXYGENASE FERREDOXIN SUBUNIT"/>
    <property type="match status" value="1"/>
</dbReference>
<organism evidence="6 7">
    <name type="scientific">Geotalea uraniireducens (strain Rf4)</name>
    <name type="common">Geobacter uraniireducens</name>
    <dbReference type="NCBI Taxonomy" id="351605"/>
    <lineage>
        <taxon>Bacteria</taxon>
        <taxon>Pseudomonadati</taxon>
        <taxon>Thermodesulfobacteriota</taxon>
        <taxon>Desulfuromonadia</taxon>
        <taxon>Geobacterales</taxon>
        <taxon>Geobacteraceae</taxon>
        <taxon>Geotalea</taxon>
    </lineage>
</organism>
<dbReference type="STRING" id="351605.Gura_0303"/>
<dbReference type="RefSeq" id="WP_011937246.1">
    <property type="nucleotide sequence ID" value="NC_009483.1"/>
</dbReference>
<evidence type="ECO:0000256" key="1">
    <source>
        <dbReference type="ARBA" id="ARBA00022714"/>
    </source>
</evidence>
<reference evidence="6 7" key="1">
    <citation type="submission" date="2007-05" db="EMBL/GenBank/DDBJ databases">
        <title>Complete sequence of Geobacter uraniireducens Rf4.</title>
        <authorList>
            <consortium name="US DOE Joint Genome Institute"/>
            <person name="Copeland A."/>
            <person name="Lucas S."/>
            <person name="Lapidus A."/>
            <person name="Barry K."/>
            <person name="Detter J.C."/>
            <person name="Glavina del Rio T."/>
            <person name="Hammon N."/>
            <person name="Israni S."/>
            <person name="Dalin E."/>
            <person name="Tice H."/>
            <person name="Pitluck S."/>
            <person name="Chertkov O."/>
            <person name="Brettin T."/>
            <person name="Bruce D."/>
            <person name="Han C."/>
            <person name="Schmutz J."/>
            <person name="Larimer F."/>
            <person name="Land M."/>
            <person name="Hauser L."/>
            <person name="Kyrpides N."/>
            <person name="Mikhailova N."/>
            <person name="Shelobolina E."/>
            <person name="Aklujkar M."/>
            <person name="Lovley D."/>
            <person name="Richardson P."/>
        </authorList>
    </citation>
    <scope>NUCLEOTIDE SEQUENCE [LARGE SCALE GENOMIC DNA]</scope>
    <source>
        <strain evidence="6 7">Rf4</strain>
    </source>
</reference>
<evidence type="ECO:0000256" key="3">
    <source>
        <dbReference type="ARBA" id="ARBA00023004"/>
    </source>
</evidence>
<dbReference type="Proteomes" id="UP000006695">
    <property type="component" value="Chromosome"/>
</dbReference>
<dbReference type="HOGENOM" id="CLU_055690_5_2_7"/>
<dbReference type="InterPro" id="IPR036922">
    <property type="entry name" value="Rieske_2Fe-2S_sf"/>
</dbReference>
<dbReference type="InterPro" id="IPR017941">
    <property type="entry name" value="Rieske_2Fe-2S"/>
</dbReference>
<dbReference type="Pfam" id="PF00355">
    <property type="entry name" value="Rieske"/>
    <property type="match status" value="1"/>
</dbReference>
<name>A5GD26_GEOUR</name>
<accession>A5GD26</accession>
<dbReference type="AlphaFoldDB" id="A5GD26"/>
<keyword evidence="7" id="KW-1185">Reference proteome</keyword>
<dbReference type="PROSITE" id="PS51296">
    <property type="entry name" value="RIESKE"/>
    <property type="match status" value="1"/>
</dbReference>
<gene>
    <name evidence="6" type="ordered locus">Gura_0303</name>
</gene>
<dbReference type="EMBL" id="CP000698">
    <property type="protein sequence ID" value="ABQ24519.1"/>
    <property type="molecule type" value="Genomic_DNA"/>
</dbReference>
<evidence type="ECO:0000256" key="2">
    <source>
        <dbReference type="ARBA" id="ARBA00022723"/>
    </source>
</evidence>
<keyword evidence="4" id="KW-0411">Iron-sulfur</keyword>
<keyword evidence="3" id="KW-0408">Iron</keyword>
<dbReference type="OrthoDB" id="9800167at2"/>
<evidence type="ECO:0000313" key="7">
    <source>
        <dbReference type="Proteomes" id="UP000006695"/>
    </source>
</evidence>
<evidence type="ECO:0000313" key="6">
    <source>
        <dbReference type="EMBL" id="ABQ24519.1"/>
    </source>
</evidence>
<evidence type="ECO:0000256" key="4">
    <source>
        <dbReference type="ARBA" id="ARBA00023014"/>
    </source>
</evidence>
<keyword evidence="1" id="KW-0001">2Fe-2S</keyword>
<dbReference type="Gene3D" id="2.102.10.10">
    <property type="entry name" value="Rieske [2Fe-2S] iron-sulphur domain"/>
    <property type="match status" value="1"/>
</dbReference>
<evidence type="ECO:0000259" key="5">
    <source>
        <dbReference type="PROSITE" id="PS51296"/>
    </source>
</evidence>
<dbReference type="GO" id="GO:0046872">
    <property type="term" value="F:metal ion binding"/>
    <property type="evidence" value="ECO:0007669"/>
    <property type="project" value="UniProtKB-KW"/>
</dbReference>
<proteinExistence type="predicted"/>